<dbReference type="GO" id="GO:0051539">
    <property type="term" value="F:4 iron, 4 sulfur cluster binding"/>
    <property type="evidence" value="ECO:0007669"/>
    <property type="project" value="UniProtKB-KW"/>
</dbReference>
<dbReference type="PANTHER" id="PTHR10849">
    <property type="entry name" value="NADH DEHYDROGENASE UBIQUINONE IRON-SULFUR PROTEIN 8, MITOCHONDRIAL"/>
    <property type="match status" value="1"/>
</dbReference>
<keyword evidence="3" id="KW-0408">Iron</keyword>
<proteinExistence type="predicted"/>
<evidence type="ECO:0000256" key="1">
    <source>
        <dbReference type="ARBA" id="ARBA00022485"/>
    </source>
</evidence>
<dbReference type="Pfam" id="PF12838">
    <property type="entry name" value="Fer4_7"/>
    <property type="match status" value="1"/>
</dbReference>
<organism evidence="6 7">
    <name type="scientific">Desulfurococcus amylolyticus DSM 16532</name>
    <dbReference type="NCBI Taxonomy" id="768672"/>
    <lineage>
        <taxon>Archaea</taxon>
        <taxon>Thermoproteota</taxon>
        <taxon>Thermoprotei</taxon>
        <taxon>Desulfurococcales</taxon>
        <taxon>Desulfurococcaceae</taxon>
        <taxon>Desulfurococcus</taxon>
    </lineage>
</organism>
<keyword evidence="4" id="KW-0411">Iron-sulfur</keyword>
<dbReference type="HOGENOM" id="CLU_067218_4_3_2"/>
<dbReference type="GO" id="GO:0016651">
    <property type="term" value="F:oxidoreductase activity, acting on NAD(P)H"/>
    <property type="evidence" value="ECO:0007669"/>
    <property type="project" value="InterPro"/>
</dbReference>
<dbReference type="PROSITE" id="PS51379">
    <property type="entry name" value="4FE4S_FER_2"/>
    <property type="match status" value="2"/>
</dbReference>
<sequence>MVAASISSSLKYLLRKPYTRQVPRIDKPFKTPVTRGSHVLDMLKCTGCSMCQQVCPANAIDMVTADGDYQQNPRKRFPRIDLHKCTFCGLCVEYCPFNALSMTTATGYELFTVDKSTLLRQPVELKLLPNASITITKTYFTLPYSKSYQQGPGDKEVS</sequence>
<keyword evidence="1" id="KW-0004">4Fe-4S</keyword>
<keyword evidence="7" id="KW-1185">Reference proteome</keyword>
<dbReference type="RefSeq" id="WP_014767841.1">
    <property type="nucleotide sequence ID" value="NC_018001.1"/>
</dbReference>
<evidence type="ECO:0000256" key="2">
    <source>
        <dbReference type="ARBA" id="ARBA00022723"/>
    </source>
</evidence>
<dbReference type="Proteomes" id="UP000006175">
    <property type="component" value="Chromosome"/>
</dbReference>
<dbReference type="GO" id="GO:0046872">
    <property type="term" value="F:metal ion binding"/>
    <property type="evidence" value="ECO:0007669"/>
    <property type="project" value="UniProtKB-KW"/>
</dbReference>
<dbReference type="GO" id="GO:0016020">
    <property type="term" value="C:membrane"/>
    <property type="evidence" value="ECO:0007669"/>
    <property type="project" value="InterPro"/>
</dbReference>
<name>I3XSM1_DESAM</name>
<protein>
    <submittedName>
        <fullName evidence="6">NuoI NADH dehydrogenase I, subunit I</fullName>
    </submittedName>
</protein>
<dbReference type="AlphaFoldDB" id="I3XSM1"/>
<dbReference type="SUPFAM" id="SSF54862">
    <property type="entry name" value="4Fe-4S ferredoxins"/>
    <property type="match status" value="1"/>
</dbReference>
<reference evidence="6 7" key="1">
    <citation type="journal article" date="2012" name="J. Bacteriol.">
        <title>Complete Genome Sequence of Desulfurococcus fermentans, a Hyperthermophilic Cellulolytic Crenarchaeon Isolated from a Freshwater Hot Spring in Kamchatka, Russia.</title>
        <authorList>
            <person name="Susanti D."/>
            <person name="Johnson E.F."/>
            <person name="Rodriguez J.R."/>
            <person name="Anderson I."/>
            <person name="Perevalova A.A."/>
            <person name="Kyrpides N."/>
            <person name="Lucas S."/>
            <person name="Han J."/>
            <person name="Lapidus A."/>
            <person name="Cheng J.F."/>
            <person name="Goodwin L."/>
            <person name="Pitluck S."/>
            <person name="Mavrommatis K."/>
            <person name="Peters L."/>
            <person name="Land M.L."/>
            <person name="Hauser L."/>
            <person name="Gopalan V."/>
            <person name="Chan P.P."/>
            <person name="Lowe T.M."/>
            <person name="Atomi H."/>
            <person name="Bonch-Osmolovskaya E.A."/>
            <person name="Woyke T."/>
            <person name="Mukhopadhyay B."/>
        </authorList>
    </citation>
    <scope>NUCLEOTIDE SEQUENCE [LARGE SCALE GENOMIC DNA]</scope>
    <source>
        <strain evidence="6 7">DSM 16532</strain>
    </source>
</reference>
<evidence type="ECO:0000313" key="7">
    <source>
        <dbReference type="Proteomes" id="UP000006175"/>
    </source>
</evidence>
<gene>
    <name evidence="6" type="ORF">Desfe_1073</name>
</gene>
<feature type="domain" description="4Fe-4S ferredoxin-type" evidence="5">
    <location>
        <begin position="36"/>
        <end position="65"/>
    </location>
</feature>
<dbReference type="eggNOG" id="arCOG01543">
    <property type="taxonomic scope" value="Archaea"/>
</dbReference>
<dbReference type="Gene3D" id="3.30.70.3270">
    <property type="match status" value="1"/>
</dbReference>
<evidence type="ECO:0000313" key="6">
    <source>
        <dbReference type="EMBL" id="AFL66945.1"/>
    </source>
</evidence>
<dbReference type="InterPro" id="IPR017900">
    <property type="entry name" value="4Fe4S_Fe_S_CS"/>
</dbReference>
<evidence type="ECO:0000259" key="5">
    <source>
        <dbReference type="PROSITE" id="PS51379"/>
    </source>
</evidence>
<evidence type="ECO:0000256" key="4">
    <source>
        <dbReference type="ARBA" id="ARBA00023014"/>
    </source>
</evidence>
<keyword evidence="2" id="KW-0479">Metal-binding</keyword>
<feature type="domain" description="4Fe-4S ferredoxin-type" evidence="5">
    <location>
        <begin position="76"/>
        <end position="105"/>
    </location>
</feature>
<dbReference type="OrthoDB" id="23833at2157"/>
<evidence type="ECO:0000256" key="3">
    <source>
        <dbReference type="ARBA" id="ARBA00023004"/>
    </source>
</evidence>
<dbReference type="InterPro" id="IPR010226">
    <property type="entry name" value="NADH_quinone_OxRdtase_chainI"/>
</dbReference>
<accession>I3XSM1</accession>
<dbReference type="GeneID" id="13061455"/>
<dbReference type="PROSITE" id="PS00198">
    <property type="entry name" value="4FE4S_FER_1"/>
    <property type="match status" value="1"/>
</dbReference>
<dbReference type="InterPro" id="IPR017896">
    <property type="entry name" value="4Fe4S_Fe-S-bd"/>
</dbReference>
<dbReference type="EMBL" id="CP003321">
    <property type="protein sequence ID" value="AFL66945.1"/>
    <property type="molecule type" value="Genomic_DNA"/>
</dbReference>
<dbReference type="KEGG" id="dfd:Desfe_1073"/>